<gene>
    <name evidence="1" type="ORF">C1E23_08510</name>
</gene>
<proteinExistence type="predicted"/>
<name>A0A4Q7IMT7_9GAMM</name>
<accession>A0A4Q7IMT7</accession>
<organism evidence="1 2">
    <name type="scientific">Pseudoalteromonas phenolica</name>
    <dbReference type="NCBI Taxonomy" id="161398"/>
    <lineage>
        <taxon>Bacteria</taxon>
        <taxon>Pseudomonadati</taxon>
        <taxon>Pseudomonadota</taxon>
        <taxon>Gammaproteobacteria</taxon>
        <taxon>Alteromonadales</taxon>
        <taxon>Pseudoalteromonadaceae</taxon>
        <taxon>Pseudoalteromonas</taxon>
    </lineage>
</organism>
<evidence type="ECO:0000313" key="1">
    <source>
        <dbReference type="EMBL" id="RZQ53514.1"/>
    </source>
</evidence>
<dbReference type="AlphaFoldDB" id="A0A4Q7IMT7"/>
<evidence type="ECO:0000313" key="2">
    <source>
        <dbReference type="Proteomes" id="UP000291338"/>
    </source>
</evidence>
<dbReference type="Proteomes" id="UP000291338">
    <property type="component" value="Unassembled WGS sequence"/>
</dbReference>
<protein>
    <submittedName>
        <fullName evidence="1">Uncharacterized protein</fullName>
    </submittedName>
</protein>
<sequence>MFQRLKLHVQLNFALSSGHDNFVEYRMNARDSNLSGRIQANLLMLRLNALKFFKEQDQKSVSEFEERFNLLNKFIGQGKN</sequence>
<comment type="caution">
    <text evidence="1">The sequence shown here is derived from an EMBL/GenBank/DDBJ whole genome shotgun (WGS) entry which is preliminary data.</text>
</comment>
<dbReference type="RefSeq" id="WP_130255160.1">
    <property type="nucleotide sequence ID" value="NZ_PPSX01000024.1"/>
</dbReference>
<dbReference type="EMBL" id="PPSX01000024">
    <property type="protein sequence ID" value="RZQ53514.1"/>
    <property type="molecule type" value="Genomic_DNA"/>
</dbReference>
<reference evidence="1 2" key="1">
    <citation type="submission" date="2018-01" db="EMBL/GenBank/DDBJ databases">
        <title>Co-occurrence of chitin degradation, pigmentation and bioactivity in marine Pseudoalteromonas.</title>
        <authorList>
            <person name="Paulsen S."/>
            <person name="Gram L."/>
            <person name="Machado H."/>
        </authorList>
    </citation>
    <scope>NUCLEOTIDE SEQUENCE [LARGE SCALE GENOMIC DNA]</scope>
    <source>
        <strain evidence="1 2">S3898</strain>
    </source>
</reference>